<evidence type="ECO:0000256" key="7">
    <source>
        <dbReference type="ARBA" id="ARBA00022870"/>
    </source>
</evidence>
<keyword evidence="5" id="KW-0813">Transport</keyword>
<evidence type="ECO:0000256" key="8">
    <source>
        <dbReference type="ARBA" id="ARBA00022989"/>
    </source>
</evidence>
<evidence type="ECO:0000256" key="3">
    <source>
        <dbReference type="ARBA" id="ARBA00010321"/>
    </source>
</evidence>
<accession>A0A0U2D8D8</accession>
<name>A0A0U2D8D8_9VIRU</name>
<evidence type="ECO:0000256" key="2">
    <source>
        <dbReference type="ARBA" id="ARBA00004625"/>
    </source>
</evidence>
<evidence type="ECO:0000256" key="1">
    <source>
        <dbReference type="ARBA" id="ARBA00002252"/>
    </source>
</evidence>
<evidence type="ECO:0000256" key="11">
    <source>
        <dbReference type="ARBA" id="ARBA00023184"/>
    </source>
</evidence>
<evidence type="ECO:0000256" key="13">
    <source>
        <dbReference type="SAM" id="Phobius"/>
    </source>
</evidence>
<keyword evidence="9" id="KW-0916">Viral movement protein</keyword>
<comment type="subcellular location">
    <subcellularLocation>
        <location evidence="2">Host endoplasmic reticulum membrane</location>
    </subcellularLocation>
</comment>
<feature type="transmembrane region" description="Helical" evidence="13">
    <location>
        <begin position="79"/>
        <end position="96"/>
    </location>
</feature>
<reference evidence="14" key="1">
    <citation type="submission" date="2014-12" db="EMBL/GenBank/DDBJ databases">
        <title>Complete nucleotide sequence analysis reveals two distinct virus genomes belonging to the family Betaflexiviridae in a mixed infection of sweet cherry (Prunus avium).</title>
        <authorList>
            <person name="Su L."/>
            <person name="Bhagwat B."/>
            <person name="Li Z."/>
            <person name="Bernardy M."/>
            <person name="Wiersma P.A."/>
            <person name="You F.M."/>
            <person name="Xiang Y."/>
        </authorList>
    </citation>
    <scope>NUCLEOTIDE SEQUENCE</scope>
    <source>
        <strain evidence="14">CRMaV_S83-36</strain>
    </source>
</reference>
<dbReference type="GO" id="GO:0044167">
    <property type="term" value="C:host cell endoplasmic reticulum membrane"/>
    <property type="evidence" value="ECO:0007669"/>
    <property type="project" value="UniProtKB-SubCell"/>
</dbReference>
<dbReference type="InterPro" id="IPR001896">
    <property type="entry name" value="Plant_vir_prot"/>
</dbReference>
<organism evidence="14">
    <name type="scientific">Cherry rusty mottle associated virus</name>
    <dbReference type="NCBI Taxonomy" id="1312929"/>
    <lineage>
        <taxon>Viruses</taxon>
        <taxon>Riboviria</taxon>
        <taxon>Orthornavirae</taxon>
        <taxon>Kitrinoviricota</taxon>
        <taxon>Alsuviricetes</taxon>
        <taxon>Tymovirales</taxon>
        <taxon>Betaflexiviridae</taxon>
        <taxon>Quinvirinae</taxon>
        <taxon>Robigovirus</taxon>
        <taxon>Robigovirus robigomaculae</taxon>
    </lineage>
</organism>
<keyword evidence="8 13" id="KW-1133">Transmembrane helix</keyword>
<keyword evidence="7" id="KW-1043">Host membrane</keyword>
<protein>
    <recommendedName>
        <fullName evidence="4">Movement protein TGB2</fullName>
    </recommendedName>
    <alternativeName>
        <fullName evidence="12">Triple gene block 2 protein</fullName>
    </alternativeName>
</protein>
<keyword evidence="6 13" id="KW-0812">Transmembrane</keyword>
<keyword evidence="11" id="KW-1038">Host endoplasmic reticulum</keyword>
<evidence type="ECO:0000256" key="5">
    <source>
        <dbReference type="ARBA" id="ARBA00022448"/>
    </source>
</evidence>
<sequence>MSLKPPIDYSKPLLCAAIGVTVALVGAVLRADNLPRVGDNIHSLPHGGLYRDGTKSVNYNGLNCIEKSNIDPFYTSHKFIAFCVVCLLSFLIYVCSQCNRRSGSIHHHCVHHHSS</sequence>
<evidence type="ECO:0000256" key="12">
    <source>
        <dbReference type="ARBA" id="ARBA00032240"/>
    </source>
</evidence>
<evidence type="ECO:0000313" key="14">
    <source>
        <dbReference type="EMBL" id="AKN20445.1"/>
    </source>
</evidence>
<dbReference type="Pfam" id="PF01307">
    <property type="entry name" value="Plant_vir_prot"/>
    <property type="match status" value="1"/>
</dbReference>
<evidence type="ECO:0000256" key="10">
    <source>
        <dbReference type="ARBA" id="ARBA00023136"/>
    </source>
</evidence>
<keyword evidence="10 13" id="KW-0472">Membrane</keyword>
<evidence type="ECO:0000256" key="6">
    <source>
        <dbReference type="ARBA" id="ARBA00022692"/>
    </source>
</evidence>
<proteinExistence type="inferred from homology"/>
<dbReference type="EMBL" id="KP258176">
    <property type="protein sequence ID" value="AKN20445.1"/>
    <property type="molecule type" value="Genomic_RNA"/>
</dbReference>
<comment type="similarity">
    <text evidence="3">Belongs to the Tymovirales TGBp2 protein family.</text>
</comment>
<comment type="function">
    <text evidence="1">Plays a role in viral cell-to-cell propagation, by facilitating genome transport to neighboring plant cells through plasmosdesmata,.</text>
</comment>
<evidence type="ECO:0000256" key="4">
    <source>
        <dbReference type="ARBA" id="ARBA00013304"/>
    </source>
</evidence>
<evidence type="ECO:0000256" key="9">
    <source>
        <dbReference type="ARBA" id="ARBA00023031"/>
    </source>
</evidence>
<dbReference type="GO" id="GO:0046740">
    <property type="term" value="P:transport of virus in host, cell to cell"/>
    <property type="evidence" value="ECO:0007669"/>
    <property type="project" value="UniProtKB-KW"/>
</dbReference>